<evidence type="ECO:0000256" key="1">
    <source>
        <dbReference type="SAM" id="MobiDB-lite"/>
    </source>
</evidence>
<name>A0A9W8TIB0_9PEZI</name>
<feature type="compositionally biased region" description="Polar residues" evidence="1">
    <location>
        <begin position="267"/>
        <end position="279"/>
    </location>
</feature>
<dbReference type="Proteomes" id="UP001148614">
    <property type="component" value="Unassembled WGS sequence"/>
</dbReference>
<evidence type="ECO:0000313" key="3">
    <source>
        <dbReference type="Proteomes" id="UP001148614"/>
    </source>
</evidence>
<feature type="compositionally biased region" description="Basic and acidic residues" evidence="1">
    <location>
        <begin position="173"/>
        <end position="184"/>
    </location>
</feature>
<organism evidence="2 3">
    <name type="scientific">Xylaria arbuscula</name>
    <dbReference type="NCBI Taxonomy" id="114810"/>
    <lineage>
        <taxon>Eukaryota</taxon>
        <taxon>Fungi</taxon>
        <taxon>Dikarya</taxon>
        <taxon>Ascomycota</taxon>
        <taxon>Pezizomycotina</taxon>
        <taxon>Sordariomycetes</taxon>
        <taxon>Xylariomycetidae</taxon>
        <taxon>Xylariales</taxon>
        <taxon>Xylariaceae</taxon>
        <taxon>Xylaria</taxon>
    </lineage>
</organism>
<proteinExistence type="predicted"/>
<accession>A0A9W8TIB0</accession>
<feature type="compositionally biased region" description="Polar residues" evidence="1">
    <location>
        <begin position="60"/>
        <end position="76"/>
    </location>
</feature>
<dbReference type="EMBL" id="JANPWZ010002399">
    <property type="protein sequence ID" value="KAJ3559168.1"/>
    <property type="molecule type" value="Genomic_DNA"/>
</dbReference>
<feature type="compositionally biased region" description="Basic residues" evidence="1">
    <location>
        <begin position="644"/>
        <end position="660"/>
    </location>
</feature>
<feature type="region of interest" description="Disordered" evidence="1">
    <location>
        <begin position="1"/>
        <end position="76"/>
    </location>
</feature>
<evidence type="ECO:0000313" key="2">
    <source>
        <dbReference type="EMBL" id="KAJ3559168.1"/>
    </source>
</evidence>
<feature type="region of interest" description="Disordered" evidence="1">
    <location>
        <begin position="173"/>
        <end position="195"/>
    </location>
</feature>
<reference evidence="2" key="1">
    <citation type="submission" date="2022-07" db="EMBL/GenBank/DDBJ databases">
        <title>Genome Sequence of Xylaria arbuscula.</title>
        <authorList>
            <person name="Buettner E."/>
        </authorList>
    </citation>
    <scope>NUCLEOTIDE SEQUENCE</scope>
    <source>
        <strain evidence="2">VT107</strain>
    </source>
</reference>
<keyword evidence="3" id="KW-1185">Reference proteome</keyword>
<feature type="region of interest" description="Disordered" evidence="1">
    <location>
        <begin position="595"/>
        <end position="752"/>
    </location>
</feature>
<dbReference type="VEuPathDB" id="FungiDB:F4678DRAFT_476898"/>
<feature type="region of interest" description="Disordered" evidence="1">
    <location>
        <begin position="222"/>
        <end position="349"/>
    </location>
</feature>
<sequence>MSPRCRRSARIASASKRSTESPAPQQLAPVAEANDAVELGIETPSRNGNGSSKRRKFKRTTMSSPMPNPATPSTSAPLKLAMSEMHPSKVHPTMAAPSSGLRNGFIDIDYSTTPMQTMIQNTPSKTPAPSSEFTFRYAPPGADRELGPAARAMMDSVREQAAAIKAQLMEERDRERAEQHEANSRKIAQARGRSGRFSAVHMAEFKKMDSIEGHASSFRAAPGRFTPVKAGTSNNKPITPLKAGVKRSQSKANLDEPSSARPKTIPRPSNKTLENSLENPSAPRFVDMGNPGPEYASKRIRKRIEDDTSAMRPVSRDGSSIPRPKSSGNDSVRSGIPRSQTLGSLMTPTKSSLARINSIKTPTVSLVRSPSQPDLEKVNSFSAKVGSSLLKSPGKIDLAALARSPSKKGFGGLKMFGAGNETASASTSSTSSAQVETPGRFSRLRSILKRQPSGSKTKSAIPAPATAIKTPTRHNLVDTMFPAVPLTTPGRKHGRHVDFTPDTKQAALAQESPSPIKPSVPRSTALSKIAPPKFVAGGKGVVNKPAATGEITYPDLSAYQGEEDVPQPPHESVPGTFTFRSDHTICFDNSPSNKGFGSAAGQASLRQVRESTAPASSSTRMPGSFPSTATASPNKENADPLLMLRRKSIPHGMTNKKRHRASSDEEEEEDEGARRGRKKLRKTPVAEGHALVAPKLAAPSPAPASPLKKGKAAASIRGSTPLTPSPQKKKTMKTGGLSLSRLNLLAQPKIRK</sequence>
<dbReference type="AlphaFoldDB" id="A0A9W8TIB0"/>
<protein>
    <recommendedName>
        <fullName evidence="4">Erythromycin esterase</fullName>
    </recommendedName>
</protein>
<feature type="compositionally biased region" description="Polar residues" evidence="1">
    <location>
        <begin position="717"/>
        <end position="726"/>
    </location>
</feature>
<feature type="compositionally biased region" description="Polar residues" evidence="1">
    <location>
        <begin position="613"/>
        <end position="635"/>
    </location>
</feature>
<evidence type="ECO:0008006" key="4">
    <source>
        <dbReference type="Google" id="ProtNLM"/>
    </source>
</evidence>
<gene>
    <name evidence="2" type="ORF">NPX13_g9574</name>
</gene>
<comment type="caution">
    <text evidence="2">The sequence shown here is derived from an EMBL/GenBank/DDBJ whole genome shotgun (WGS) entry which is preliminary data.</text>
</comment>
<feature type="compositionally biased region" description="Low complexity" evidence="1">
    <location>
        <begin position="690"/>
        <end position="699"/>
    </location>
</feature>
<feature type="compositionally biased region" description="Polar residues" evidence="1">
    <location>
        <begin position="326"/>
        <end position="349"/>
    </location>
</feature>